<keyword evidence="10" id="KW-1185">Reference proteome</keyword>
<dbReference type="GO" id="GO:0004518">
    <property type="term" value="F:nuclease activity"/>
    <property type="evidence" value="ECO:0007669"/>
    <property type="project" value="UniProtKB-KW"/>
</dbReference>
<comment type="cofactor">
    <cofactor evidence="1">
        <name>a divalent metal cation</name>
        <dbReference type="ChEBI" id="CHEBI:60240"/>
    </cofactor>
</comment>
<dbReference type="GO" id="GO:0046872">
    <property type="term" value="F:metal ion binding"/>
    <property type="evidence" value="ECO:0007669"/>
    <property type="project" value="UniProtKB-KW"/>
</dbReference>
<keyword evidence="4" id="KW-0540">Nuclease</keyword>
<organism evidence="9 10">
    <name type="scientific">Aquarana catesbeiana</name>
    <name type="common">American bullfrog</name>
    <name type="synonym">Rana catesbeiana</name>
    <dbReference type="NCBI Taxonomy" id="8400"/>
    <lineage>
        <taxon>Eukaryota</taxon>
        <taxon>Metazoa</taxon>
        <taxon>Chordata</taxon>
        <taxon>Craniata</taxon>
        <taxon>Vertebrata</taxon>
        <taxon>Euteleostomi</taxon>
        <taxon>Amphibia</taxon>
        <taxon>Batrachia</taxon>
        <taxon>Anura</taxon>
        <taxon>Neobatrachia</taxon>
        <taxon>Ranoidea</taxon>
        <taxon>Ranidae</taxon>
        <taxon>Aquarana</taxon>
    </lineage>
</organism>
<keyword evidence="6" id="KW-0378">Hydrolase</keyword>
<evidence type="ECO:0000256" key="1">
    <source>
        <dbReference type="ARBA" id="ARBA00001968"/>
    </source>
</evidence>
<evidence type="ECO:0000256" key="4">
    <source>
        <dbReference type="ARBA" id="ARBA00022722"/>
    </source>
</evidence>
<proteinExistence type="inferred from homology"/>
<evidence type="ECO:0000256" key="2">
    <source>
        <dbReference type="ARBA" id="ARBA00004123"/>
    </source>
</evidence>
<reference evidence="10" key="1">
    <citation type="journal article" date="2017" name="Nat. Commun.">
        <title>The North American bullfrog draft genome provides insight into hormonal regulation of long noncoding RNA.</title>
        <authorList>
            <person name="Hammond S.A."/>
            <person name="Warren R.L."/>
            <person name="Vandervalk B.P."/>
            <person name="Kucuk E."/>
            <person name="Khan H."/>
            <person name="Gibb E.A."/>
            <person name="Pandoh P."/>
            <person name="Kirk H."/>
            <person name="Zhao Y."/>
            <person name="Jones M."/>
            <person name="Mungall A.J."/>
            <person name="Coope R."/>
            <person name="Pleasance S."/>
            <person name="Moore R.A."/>
            <person name="Holt R.A."/>
            <person name="Round J.M."/>
            <person name="Ohora S."/>
            <person name="Walle B.V."/>
            <person name="Veldhoen N."/>
            <person name="Helbing C.C."/>
            <person name="Birol I."/>
        </authorList>
    </citation>
    <scope>NUCLEOTIDE SEQUENCE [LARGE SCALE GENOMIC DNA]</scope>
</reference>
<dbReference type="Proteomes" id="UP000228934">
    <property type="component" value="Unassembled WGS sequence"/>
</dbReference>
<keyword evidence="5" id="KW-0479">Metal-binding</keyword>
<dbReference type="PANTHER" id="PTHR22930">
    <property type="match status" value="1"/>
</dbReference>
<sequence>MGRSLQDLKFTTGISPQALGLIIPETCSAIIQVLQKDYIWFPFNPQQWQDVAAQFHHQWDFPNCGDAIDRKHVRIIPPPNSGSYYFNYKGFCSIVLIALVSATYEFLFLDVGKNGRNSDGGDIMQTEFYKWLLNGTLNLPPAKENVESLSFVFVAHEAFALGEHLMKPFTMRTLTPEQRIFNYRLSHARRVVENACGNLSSWFRLFLTPINLLCCFILYNFLQRNASSYLASVPTDVDPAVAGPAGEAAAQLSVGMVMALETGRARLPSQNARDIRQKYLDYFVGRGAVSWQQIGADP</sequence>
<protein>
    <recommendedName>
        <fullName evidence="8">DDE Tnp4 domain-containing protein</fullName>
    </recommendedName>
</protein>
<evidence type="ECO:0000313" key="10">
    <source>
        <dbReference type="Proteomes" id="UP000228934"/>
    </source>
</evidence>
<name>A0A2G9R9V6_AQUCT</name>
<evidence type="ECO:0000259" key="8">
    <source>
        <dbReference type="Pfam" id="PF13359"/>
    </source>
</evidence>
<dbReference type="InterPro" id="IPR027806">
    <property type="entry name" value="HARBI1_dom"/>
</dbReference>
<evidence type="ECO:0000256" key="3">
    <source>
        <dbReference type="ARBA" id="ARBA00006958"/>
    </source>
</evidence>
<feature type="non-terminal residue" evidence="9">
    <location>
        <position position="298"/>
    </location>
</feature>
<dbReference type="GO" id="GO:0016787">
    <property type="term" value="F:hydrolase activity"/>
    <property type="evidence" value="ECO:0007669"/>
    <property type="project" value="UniProtKB-KW"/>
</dbReference>
<evidence type="ECO:0000313" key="9">
    <source>
        <dbReference type="EMBL" id="PIO24662.1"/>
    </source>
</evidence>
<dbReference type="OrthoDB" id="9870505at2759"/>
<feature type="domain" description="DDE Tnp4" evidence="8">
    <location>
        <begin position="68"/>
        <end position="210"/>
    </location>
</feature>
<evidence type="ECO:0000256" key="7">
    <source>
        <dbReference type="ARBA" id="ARBA00023242"/>
    </source>
</evidence>
<comment type="subcellular location">
    <subcellularLocation>
        <location evidence="2">Nucleus</location>
    </subcellularLocation>
</comment>
<evidence type="ECO:0000256" key="5">
    <source>
        <dbReference type="ARBA" id="ARBA00022723"/>
    </source>
</evidence>
<gene>
    <name evidence="9" type="ORF">AB205_0078990</name>
</gene>
<comment type="similarity">
    <text evidence="3">Belongs to the HARBI1 family.</text>
</comment>
<dbReference type="PANTHER" id="PTHR22930:SF284">
    <property type="entry name" value="DDE TNP4 DOMAIN-CONTAINING PROTEIN"/>
    <property type="match status" value="1"/>
</dbReference>
<dbReference type="AlphaFoldDB" id="A0A2G9R9V6"/>
<dbReference type="Pfam" id="PF13359">
    <property type="entry name" value="DDE_Tnp_4"/>
    <property type="match status" value="1"/>
</dbReference>
<keyword evidence="7" id="KW-0539">Nucleus</keyword>
<dbReference type="EMBL" id="KV956776">
    <property type="protein sequence ID" value="PIO24662.1"/>
    <property type="molecule type" value="Genomic_DNA"/>
</dbReference>
<dbReference type="GO" id="GO:0005634">
    <property type="term" value="C:nucleus"/>
    <property type="evidence" value="ECO:0007669"/>
    <property type="project" value="UniProtKB-SubCell"/>
</dbReference>
<accession>A0A2G9R9V6</accession>
<evidence type="ECO:0000256" key="6">
    <source>
        <dbReference type="ARBA" id="ARBA00022801"/>
    </source>
</evidence>
<dbReference type="InterPro" id="IPR045249">
    <property type="entry name" value="HARBI1-like"/>
</dbReference>